<comment type="pathway">
    <text evidence="1">Cell wall biogenesis; peptidoglycan recycling.</text>
</comment>
<dbReference type="PANTHER" id="PTHR30605:SF0">
    <property type="entry name" value="ANHYDRO-N-ACETYLMURAMIC ACID KINASE"/>
    <property type="match status" value="1"/>
</dbReference>
<dbReference type="Pfam" id="PF03702">
    <property type="entry name" value="AnmK"/>
    <property type="match status" value="1"/>
</dbReference>
<keyword evidence="1" id="KW-0067">ATP-binding</keyword>
<dbReference type="EMBL" id="PTIT01000014">
    <property type="protein sequence ID" value="PPK51279.1"/>
    <property type="molecule type" value="Genomic_DNA"/>
</dbReference>
<dbReference type="InterPro" id="IPR043129">
    <property type="entry name" value="ATPase_NBD"/>
</dbReference>
<comment type="function">
    <text evidence="1">Catalyzes the specific phosphorylation of 1,6-anhydro-N-acetylmuramic acid (anhMurNAc) with the simultaneous cleavage of the 1,6-anhydro ring, generating MurNAc-6-P. Is required for the utilization of anhMurNAc either imported from the medium or derived from its own cell wall murein, and thus plays a role in cell wall recycling.</text>
</comment>
<dbReference type="InterPro" id="IPR005338">
    <property type="entry name" value="Anhydro_N_Ac-Mur_kinase"/>
</dbReference>
<dbReference type="HAMAP" id="MF_01270">
    <property type="entry name" value="AnhMurNAc_kinase"/>
    <property type="match status" value="1"/>
</dbReference>
<protein>
    <recommendedName>
        <fullName evidence="1">Anhydro-N-acetylmuramic acid kinase</fullName>
        <ecNumber evidence="1">2.7.1.170</ecNumber>
    </recommendedName>
    <alternativeName>
        <fullName evidence="1">AnhMurNAc kinase</fullName>
    </alternativeName>
</protein>
<dbReference type="GO" id="GO:0016773">
    <property type="term" value="F:phosphotransferase activity, alcohol group as acceptor"/>
    <property type="evidence" value="ECO:0007669"/>
    <property type="project" value="UniProtKB-UniRule"/>
</dbReference>
<feature type="binding site" evidence="1">
    <location>
        <begin position="12"/>
        <end position="19"/>
    </location>
    <ligand>
        <name>ATP</name>
        <dbReference type="ChEBI" id="CHEBI:30616"/>
    </ligand>
</feature>
<evidence type="ECO:0000313" key="3">
    <source>
        <dbReference type="EMBL" id="PPK54547.1"/>
    </source>
</evidence>
<dbReference type="NCBIfam" id="NF007139">
    <property type="entry name" value="PRK09585.1-3"/>
    <property type="match status" value="1"/>
</dbReference>
<keyword evidence="1 3" id="KW-0418">Kinase</keyword>
<dbReference type="GO" id="GO:0016301">
    <property type="term" value="F:kinase activity"/>
    <property type="evidence" value="ECO:0007669"/>
    <property type="project" value="UniProtKB-KW"/>
</dbReference>
<reference evidence="3 4" key="2">
    <citation type="submission" date="2018-02" db="EMBL/GenBank/DDBJ databases">
        <title>Subsurface microbial communities from deep shales in Ohio and West Virginia, USA.</title>
        <authorList>
            <person name="Wrighton K."/>
        </authorList>
    </citation>
    <scope>NUCLEOTIDE SEQUENCE [LARGE SCALE GENOMIC DNA]</scope>
    <source>
        <strain evidence="3 4">UTICA-S1B9</strain>
    </source>
</reference>
<comment type="catalytic activity">
    <reaction evidence="1">
        <text>1,6-anhydro-N-acetyl-beta-muramate + ATP + H2O = N-acetyl-D-muramate 6-phosphate + ADP + H(+)</text>
        <dbReference type="Rhea" id="RHEA:24952"/>
        <dbReference type="ChEBI" id="CHEBI:15377"/>
        <dbReference type="ChEBI" id="CHEBI:15378"/>
        <dbReference type="ChEBI" id="CHEBI:30616"/>
        <dbReference type="ChEBI" id="CHEBI:58690"/>
        <dbReference type="ChEBI" id="CHEBI:58722"/>
        <dbReference type="ChEBI" id="CHEBI:456216"/>
        <dbReference type="EC" id="2.7.1.170"/>
    </reaction>
</comment>
<gene>
    <name evidence="1" type="primary">anmK</name>
    <name evidence="3" type="ORF">B0H24_101375</name>
    <name evidence="2" type="ORF">BY455_11476</name>
</gene>
<dbReference type="OrthoDB" id="9763949at2"/>
<proteinExistence type="inferred from homology"/>
<dbReference type="EC" id="2.7.1.170" evidence="1"/>
<keyword evidence="1" id="KW-0119">Carbohydrate metabolism</keyword>
<reference evidence="2 5" key="1">
    <citation type="submission" date="2018-02" db="EMBL/GenBank/DDBJ databases">
        <title>Deep subsurface shale carbon reservoir microbial communities from Ohio and West Virginia, USA.</title>
        <authorList>
            <person name="Wrighton K."/>
        </authorList>
    </citation>
    <scope>NUCLEOTIDE SEQUENCE [LARGE SCALE GENOMIC DNA]</scope>
    <source>
        <strain evidence="2 5">UTICA-S1B6</strain>
    </source>
</reference>
<comment type="caution">
    <text evidence="3">The sequence shown here is derived from an EMBL/GenBank/DDBJ whole genome shotgun (WGS) entry which is preliminary data.</text>
</comment>
<dbReference type="GO" id="GO:0097175">
    <property type="term" value="P:1,6-anhydro-N-acetyl-beta-muramic acid catabolic process"/>
    <property type="evidence" value="ECO:0007669"/>
    <property type="project" value="UniProtKB-UniRule"/>
</dbReference>
<dbReference type="SUPFAM" id="SSF53067">
    <property type="entry name" value="Actin-like ATPase domain"/>
    <property type="match status" value="1"/>
</dbReference>
<evidence type="ECO:0000313" key="2">
    <source>
        <dbReference type="EMBL" id="PPK51279.1"/>
    </source>
</evidence>
<dbReference type="GO" id="GO:0006040">
    <property type="term" value="P:amino sugar metabolic process"/>
    <property type="evidence" value="ECO:0007669"/>
    <property type="project" value="InterPro"/>
</dbReference>
<sequence length="368" mass="39902">MSKGLWIGLMSGTSMDAVDAVLLSFGEDRLEIQSTLALPYPEDLRARLLQAIRNHADPDELGELDTLTGQHFAQAANTLIEQSGVDPSDILGIGSHGQTIRHQPSGKAPFSMQIGSPAIIAEASGITTVSNFRSRDVAAGGQGAPLVPAFHRWLFRSATQDRCILNLGGIANLTWLPSDETNNITGFDTGPANALIDAWCYDQTGKHYDENGQWAREGEVNEELLEDLLSDAYFVKTPPKSTGKERFNLNWISTHLQRFDDLPPEDVQRTLLQLTIDTILQQLPTANSSMAVYACGGGTFNPLIMEGLREGLKGVELRTTAELGLDPQWVEPVAFAWLARQTLNGLPGNIPTVTGAKGERVLGAIYPA</sequence>
<comment type="pathway">
    <text evidence="1">Amino-sugar metabolism; 1,6-anhydro-N-acetylmuramate degradation.</text>
</comment>
<dbReference type="EMBL" id="PTIU01000013">
    <property type="protein sequence ID" value="PPK54547.1"/>
    <property type="molecule type" value="Genomic_DNA"/>
</dbReference>
<accession>A0A2S6G605</accession>
<dbReference type="UniPathway" id="UPA00544"/>
<keyword evidence="5" id="KW-1185">Reference proteome</keyword>
<evidence type="ECO:0000256" key="1">
    <source>
        <dbReference type="HAMAP-Rule" id="MF_01270"/>
    </source>
</evidence>
<dbReference type="Proteomes" id="UP000239446">
    <property type="component" value="Unassembled WGS sequence"/>
</dbReference>
<keyword evidence="1" id="KW-0808">Transferase</keyword>
<dbReference type="RefSeq" id="WP_104416323.1">
    <property type="nucleotide sequence ID" value="NZ_PTIT01000014.1"/>
</dbReference>
<dbReference type="Proteomes" id="UP000239648">
    <property type="component" value="Unassembled WGS sequence"/>
</dbReference>
<keyword evidence="1" id="KW-0547">Nucleotide-binding</keyword>
<evidence type="ECO:0000313" key="5">
    <source>
        <dbReference type="Proteomes" id="UP000239648"/>
    </source>
</evidence>
<dbReference type="GO" id="GO:0009254">
    <property type="term" value="P:peptidoglycan turnover"/>
    <property type="evidence" value="ECO:0007669"/>
    <property type="project" value="UniProtKB-UniRule"/>
</dbReference>
<dbReference type="CDD" id="cd24050">
    <property type="entry name" value="ASKHA_NBD_ANMK"/>
    <property type="match status" value="1"/>
</dbReference>
<comment type="similarity">
    <text evidence="1">Belongs to the anhydro-N-acetylmuramic acid kinase family.</text>
</comment>
<name>A0A2S6G605_9GAMM</name>
<dbReference type="UniPathway" id="UPA00343"/>
<dbReference type="STRING" id="930118.SAMN05216429_11355"/>
<evidence type="ECO:0000313" key="4">
    <source>
        <dbReference type="Proteomes" id="UP000239446"/>
    </source>
</evidence>
<dbReference type="GO" id="GO:0005524">
    <property type="term" value="F:ATP binding"/>
    <property type="evidence" value="ECO:0007669"/>
    <property type="project" value="UniProtKB-UniRule"/>
</dbReference>
<dbReference type="PANTHER" id="PTHR30605">
    <property type="entry name" value="ANHYDRO-N-ACETYLMURAMIC ACID KINASE"/>
    <property type="match status" value="1"/>
</dbReference>
<dbReference type="Gene3D" id="3.30.420.40">
    <property type="match status" value="2"/>
</dbReference>
<organism evidence="3 4">
    <name type="scientific">Marinobacter persicus</name>
    <dbReference type="NCBI Taxonomy" id="930118"/>
    <lineage>
        <taxon>Bacteria</taxon>
        <taxon>Pseudomonadati</taxon>
        <taxon>Pseudomonadota</taxon>
        <taxon>Gammaproteobacteria</taxon>
        <taxon>Pseudomonadales</taxon>
        <taxon>Marinobacteraceae</taxon>
        <taxon>Marinobacter</taxon>
    </lineage>
</organism>
<dbReference type="AlphaFoldDB" id="A0A2S6G605"/>